<dbReference type="EMBL" id="BKCF01000002">
    <property type="protein sequence ID" value="GEQ85999.1"/>
    <property type="molecule type" value="Genomic_DNA"/>
</dbReference>
<dbReference type="InterPro" id="IPR009027">
    <property type="entry name" value="Ribosomal_bL9/RNase_H1_N"/>
</dbReference>
<dbReference type="Gene3D" id="3.40.5.10">
    <property type="entry name" value="Ribosomal protein L9, N-terminal domain"/>
    <property type="match status" value="1"/>
</dbReference>
<dbReference type="GO" id="GO:0005840">
    <property type="term" value="C:ribosome"/>
    <property type="evidence" value="ECO:0007669"/>
    <property type="project" value="UniProtKB-KW"/>
</dbReference>
<dbReference type="OrthoDB" id="9788336at2"/>
<dbReference type="InterPro" id="IPR020069">
    <property type="entry name" value="Ribosomal_bL9_C"/>
</dbReference>
<reference evidence="10 11" key="1">
    <citation type="submission" date="2019-08" db="EMBL/GenBank/DDBJ databases">
        <title>Ulvibacter marinistellae sp. nov., isolated from a starfish, Patiria pectinifera.</title>
        <authorList>
            <person name="Kawano K."/>
            <person name="Ushijima N."/>
            <person name="Kihara M."/>
            <person name="Itoh H."/>
        </authorList>
    </citation>
    <scope>NUCLEOTIDE SEQUENCE [LARGE SCALE GENOMIC DNA]</scope>
    <source>
        <strain evidence="10 11">KK4</strain>
    </source>
</reference>
<evidence type="ECO:0000256" key="7">
    <source>
        <dbReference type="HAMAP-Rule" id="MF_00503"/>
    </source>
</evidence>
<dbReference type="NCBIfam" id="TIGR00158">
    <property type="entry name" value="L9"/>
    <property type="match status" value="1"/>
</dbReference>
<evidence type="ECO:0000259" key="9">
    <source>
        <dbReference type="Pfam" id="PF03948"/>
    </source>
</evidence>
<name>A0A5J4G0I3_9FLAO</name>
<keyword evidence="5 7" id="KW-0687">Ribonucleoprotein</keyword>
<gene>
    <name evidence="7 10" type="primary">rplI</name>
    <name evidence="10" type="ORF">ULMS_15070</name>
</gene>
<comment type="similarity">
    <text evidence="1 7">Belongs to the bacterial ribosomal protein bL9 family.</text>
</comment>
<evidence type="ECO:0000256" key="5">
    <source>
        <dbReference type="ARBA" id="ARBA00023274"/>
    </source>
</evidence>
<comment type="caution">
    <text evidence="10">The sequence shown here is derived from an EMBL/GenBank/DDBJ whole genome shotgun (WGS) entry which is preliminary data.</text>
</comment>
<dbReference type="InterPro" id="IPR000244">
    <property type="entry name" value="Ribosomal_bL9"/>
</dbReference>
<dbReference type="SUPFAM" id="SSF55658">
    <property type="entry name" value="L9 N-domain-like"/>
    <property type="match status" value="1"/>
</dbReference>
<dbReference type="Pfam" id="PF01281">
    <property type="entry name" value="Ribosomal_L9_N"/>
    <property type="match status" value="1"/>
</dbReference>
<evidence type="ECO:0000256" key="3">
    <source>
        <dbReference type="ARBA" id="ARBA00022884"/>
    </source>
</evidence>
<feature type="domain" description="Large ribosomal subunit protein bL9 C-terminal" evidence="9">
    <location>
        <begin position="64"/>
        <end position="148"/>
    </location>
</feature>
<dbReference type="PANTHER" id="PTHR21368">
    <property type="entry name" value="50S RIBOSOMAL PROTEIN L9"/>
    <property type="match status" value="1"/>
</dbReference>
<dbReference type="Gene3D" id="3.10.430.100">
    <property type="entry name" value="Ribosomal protein L9, C-terminal domain"/>
    <property type="match status" value="1"/>
</dbReference>
<accession>A0A5J4G0I3</accession>
<dbReference type="InterPro" id="IPR036791">
    <property type="entry name" value="Ribosomal_bL9_C_sf"/>
</dbReference>
<dbReference type="HAMAP" id="MF_00503">
    <property type="entry name" value="Ribosomal_bL9"/>
    <property type="match status" value="1"/>
</dbReference>
<evidence type="ECO:0000256" key="2">
    <source>
        <dbReference type="ARBA" id="ARBA00022730"/>
    </source>
</evidence>
<protein>
    <recommendedName>
        <fullName evidence="6 7">Large ribosomal subunit protein bL9</fullName>
    </recommendedName>
</protein>
<dbReference type="Pfam" id="PF03948">
    <property type="entry name" value="Ribosomal_L9_C"/>
    <property type="match status" value="1"/>
</dbReference>
<dbReference type="GO" id="GO:0006412">
    <property type="term" value="P:translation"/>
    <property type="evidence" value="ECO:0007669"/>
    <property type="project" value="UniProtKB-UniRule"/>
</dbReference>
<proteinExistence type="inferred from homology"/>
<keyword evidence="3 7" id="KW-0694">RNA-binding</keyword>
<feature type="domain" description="Ribosomal protein L9" evidence="8">
    <location>
        <begin position="1"/>
        <end position="46"/>
    </location>
</feature>
<evidence type="ECO:0000256" key="4">
    <source>
        <dbReference type="ARBA" id="ARBA00022980"/>
    </source>
</evidence>
<sequence length="151" mass="16631">MELILKKDVENLGFADDLVSVKNGYGRNYLIPRGHAVLATPSARKVLAETLKQRQYKEKKIIESAKVEADKLNALSEFKITAKTGEGDKLFGSVTNGDLSEALAKEGVIIEKKFITVAGGNIKRTGQYDASIRFHREVVSNFTFDVVAEAK</sequence>
<keyword evidence="11" id="KW-1185">Reference proteome</keyword>
<evidence type="ECO:0000256" key="1">
    <source>
        <dbReference type="ARBA" id="ARBA00010605"/>
    </source>
</evidence>
<dbReference type="SUPFAM" id="SSF55653">
    <property type="entry name" value="Ribosomal protein L9 C-domain"/>
    <property type="match status" value="1"/>
</dbReference>
<dbReference type="RefSeq" id="WP_151893937.1">
    <property type="nucleotide sequence ID" value="NZ_BKCF01000002.1"/>
</dbReference>
<evidence type="ECO:0000259" key="8">
    <source>
        <dbReference type="Pfam" id="PF01281"/>
    </source>
</evidence>
<dbReference type="GO" id="GO:0019843">
    <property type="term" value="F:rRNA binding"/>
    <property type="evidence" value="ECO:0007669"/>
    <property type="project" value="UniProtKB-UniRule"/>
</dbReference>
<dbReference type="AlphaFoldDB" id="A0A5J4G0I3"/>
<dbReference type="InterPro" id="IPR036935">
    <property type="entry name" value="Ribosomal_bL9_N_sf"/>
</dbReference>
<dbReference type="Proteomes" id="UP000326994">
    <property type="component" value="Unassembled WGS sequence"/>
</dbReference>
<dbReference type="InterPro" id="IPR020070">
    <property type="entry name" value="Ribosomal_bL9_N"/>
</dbReference>
<evidence type="ECO:0000256" key="6">
    <source>
        <dbReference type="ARBA" id="ARBA00035292"/>
    </source>
</evidence>
<comment type="function">
    <text evidence="7">Binds to the 23S rRNA.</text>
</comment>
<evidence type="ECO:0000313" key="11">
    <source>
        <dbReference type="Proteomes" id="UP000326994"/>
    </source>
</evidence>
<organism evidence="10 11">
    <name type="scientific">Patiriisocius marinistellae</name>
    <dbReference type="NCBI Taxonomy" id="2494560"/>
    <lineage>
        <taxon>Bacteria</taxon>
        <taxon>Pseudomonadati</taxon>
        <taxon>Bacteroidota</taxon>
        <taxon>Flavobacteriia</taxon>
        <taxon>Flavobacteriales</taxon>
        <taxon>Flavobacteriaceae</taxon>
        <taxon>Patiriisocius</taxon>
    </lineage>
</organism>
<evidence type="ECO:0000313" key="10">
    <source>
        <dbReference type="EMBL" id="GEQ85999.1"/>
    </source>
</evidence>
<dbReference type="GO" id="GO:1990904">
    <property type="term" value="C:ribonucleoprotein complex"/>
    <property type="evidence" value="ECO:0007669"/>
    <property type="project" value="UniProtKB-KW"/>
</dbReference>
<keyword evidence="4 7" id="KW-0689">Ribosomal protein</keyword>
<keyword evidence="2 7" id="KW-0699">rRNA-binding</keyword>
<dbReference type="GO" id="GO:0003735">
    <property type="term" value="F:structural constituent of ribosome"/>
    <property type="evidence" value="ECO:0007669"/>
    <property type="project" value="InterPro"/>
</dbReference>
<dbReference type="InterPro" id="IPR020594">
    <property type="entry name" value="Ribosomal_bL9_bac/chp"/>
</dbReference>